<dbReference type="Proteomes" id="UP000749311">
    <property type="component" value="Unassembled WGS sequence"/>
</dbReference>
<dbReference type="PANTHER" id="PTHR43333:SF1">
    <property type="entry name" value="D-ISOMER SPECIFIC 2-HYDROXYACID DEHYDROGENASE NAD-BINDING DOMAIN-CONTAINING PROTEIN"/>
    <property type="match status" value="1"/>
</dbReference>
<sequence>MEKLRVVVAKPLANEYVERIAHSDPRIDVVIEPDLLPPMRWPSDHEGDPAFSRTPEQEERFEALVDSADVLYGIPDTKAASLARTVRANPRLAWVQTMAAGGGSQVRAANLTDEELKRVIFTTSAGVHAGTLAEWALFGVLAGAKDLPLLLENKGRHHWPTSRWAMRAVSDMTVVVVGLGAIGRECVRRFAELGATVVGVNRSDKPVEHLSKLYLSGDIVEACQGADAIVNALPGAVGTEGLISREALQALKPGAILASVGRGICVDEPAMIEFLQSGQLSFAALDVTAVEPLPTESPLWDLPNVIISPHTAANSDKEDSRIADLFIENVKAFLDGGRLRNVVDTKLFY</sequence>
<dbReference type="PANTHER" id="PTHR43333">
    <property type="entry name" value="2-HACID_DH_C DOMAIN-CONTAINING PROTEIN"/>
    <property type="match status" value="1"/>
</dbReference>
<evidence type="ECO:0000256" key="1">
    <source>
        <dbReference type="ARBA" id="ARBA00023002"/>
    </source>
</evidence>
<dbReference type="InterPro" id="IPR006140">
    <property type="entry name" value="D-isomer_DH_NAD-bd"/>
</dbReference>
<accession>A0ABX0SNP5</accession>
<keyword evidence="5" id="KW-1185">Reference proteome</keyword>
<keyword evidence="1" id="KW-0560">Oxidoreductase</keyword>
<evidence type="ECO:0000313" key="5">
    <source>
        <dbReference type="Proteomes" id="UP000749311"/>
    </source>
</evidence>
<gene>
    <name evidence="4" type="ORF">FB473_003086</name>
</gene>
<proteinExistence type="predicted"/>
<protein>
    <submittedName>
        <fullName evidence="4">Phosphoglycerate dehydrogenase-like enzyme</fullName>
    </submittedName>
</protein>
<organism evidence="4 5">
    <name type="scientific">Brooklawnia cerclae</name>
    <dbReference type="NCBI Taxonomy" id="349934"/>
    <lineage>
        <taxon>Bacteria</taxon>
        <taxon>Bacillati</taxon>
        <taxon>Actinomycetota</taxon>
        <taxon>Actinomycetes</taxon>
        <taxon>Propionibacteriales</taxon>
        <taxon>Propionibacteriaceae</taxon>
        <taxon>Brooklawnia</taxon>
    </lineage>
</organism>
<dbReference type="EMBL" id="JAAMOZ010000003">
    <property type="protein sequence ID" value="NIH58391.1"/>
    <property type="molecule type" value="Genomic_DNA"/>
</dbReference>
<evidence type="ECO:0000259" key="3">
    <source>
        <dbReference type="Pfam" id="PF02826"/>
    </source>
</evidence>
<evidence type="ECO:0000313" key="4">
    <source>
        <dbReference type="EMBL" id="NIH58391.1"/>
    </source>
</evidence>
<dbReference type="RefSeq" id="WP_167170698.1">
    <property type="nucleotide sequence ID" value="NZ_BAAAOO010000004.1"/>
</dbReference>
<dbReference type="Gene3D" id="3.40.50.720">
    <property type="entry name" value="NAD(P)-binding Rossmann-like Domain"/>
    <property type="match status" value="2"/>
</dbReference>
<keyword evidence="2" id="KW-0520">NAD</keyword>
<dbReference type="InterPro" id="IPR036291">
    <property type="entry name" value="NAD(P)-bd_dom_sf"/>
</dbReference>
<feature type="domain" description="D-isomer specific 2-hydroxyacid dehydrogenase NAD-binding" evidence="3">
    <location>
        <begin position="141"/>
        <end position="312"/>
    </location>
</feature>
<dbReference type="SUPFAM" id="SSF51735">
    <property type="entry name" value="NAD(P)-binding Rossmann-fold domains"/>
    <property type="match status" value="1"/>
</dbReference>
<comment type="caution">
    <text evidence="4">The sequence shown here is derived from an EMBL/GenBank/DDBJ whole genome shotgun (WGS) entry which is preliminary data.</text>
</comment>
<name>A0ABX0SNP5_9ACTN</name>
<dbReference type="CDD" id="cd05300">
    <property type="entry name" value="2-Hacid_dh_1"/>
    <property type="match status" value="1"/>
</dbReference>
<dbReference type="Pfam" id="PF02826">
    <property type="entry name" value="2-Hacid_dh_C"/>
    <property type="match status" value="1"/>
</dbReference>
<evidence type="ECO:0000256" key="2">
    <source>
        <dbReference type="ARBA" id="ARBA00023027"/>
    </source>
</evidence>
<reference evidence="4 5" key="1">
    <citation type="submission" date="2020-02" db="EMBL/GenBank/DDBJ databases">
        <title>Sequencing the genomes of 1000 actinobacteria strains.</title>
        <authorList>
            <person name="Klenk H.-P."/>
        </authorList>
    </citation>
    <scope>NUCLEOTIDE SEQUENCE [LARGE SCALE GENOMIC DNA]</scope>
    <source>
        <strain evidence="4 5">DSM 19609</strain>
    </source>
</reference>